<feature type="compositionally biased region" description="Low complexity" evidence="1">
    <location>
        <begin position="84"/>
        <end position="101"/>
    </location>
</feature>
<dbReference type="Proteomes" id="UP001412067">
    <property type="component" value="Unassembled WGS sequence"/>
</dbReference>
<accession>A0ABR2LG57</accession>
<name>A0ABR2LG57_9ASPA</name>
<feature type="compositionally biased region" description="Basic and acidic residues" evidence="1">
    <location>
        <begin position="184"/>
        <end position="194"/>
    </location>
</feature>
<protein>
    <submittedName>
        <fullName evidence="2">Uncharacterized protein</fullName>
    </submittedName>
</protein>
<proteinExistence type="predicted"/>
<feature type="compositionally biased region" description="Low complexity" evidence="1">
    <location>
        <begin position="68"/>
        <end position="77"/>
    </location>
</feature>
<comment type="caution">
    <text evidence="2">The sequence shown here is derived from an EMBL/GenBank/DDBJ whole genome shotgun (WGS) entry which is preliminary data.</text>
</comment>
<evidence type="ECO:0000313" key="2">
    <source>
        <dbReference type="EMBL" id="KAK8939788.1"/>
    </source>
</evidence>
<keyword evidence="3" id="KW-1185">Reference proteome</keyword>
<gene>
    <name evidence="2" type="ORF">KSP40_PGU018722</name>
</gene>
<evidence type="ECO:0000313" key="3">
    <source>
        <dbReference type="Proteomes" id="UP001412067"/>
    </source>
</evidence>
<feature type="region of interest" description="Disordered" evidence="1">
    <location>
        <begin position="160"/>
        <end position="194"/>
    </location>
</feature>
<organism evidence="2 3">
    <name type="scientific">Platanthera guangdongensis</name>
    <dbReference type="NCBI Taxonomy" id="2320717"/>
    <lineage>
        <taxon>Eukaryota</taxon>
        <taxon>Viridiplantae</taxon>
        <taxon>Streptophyta</taxon>
        <taxon>Embryophyta</taxon>
        <taxon>Tracheophyta</taxon>
        <taxon>Spermatophyta</taxon>
        <taxon>Magnoliopsida</taxon>
        <taxon>Liliopsida</taxon>
        <taxon>Asparagales</taxon>
        <taxon>Orchidaceae</taxon>
        <taxon>Orchidoideae</taxon>
        <taxon>Orchideae</taxon>
        <taxon>Orchidinae</taxon>
        <taxon>Platanthera</taxon>
    </lineage>
</organism>
<reference evidence="2 3" key="1">
    <citation type="journal article" date="2022" name="Nat. Plants">
        <title>Genomes of leafy and leafless Platanthera orchids illuminate the evolution of mycoheterotrophy.</title>
        <authorList>
            <person name="Li M.H."/>
            <person name="Liu K.W."/>
            <person name="Li Z."/>
            <person name="Lu H.C."/>
            <person name="Ye Q.L."/>
            <person name="Zhang D."/>
            <person name="Wang J.Y."/>
            <person name="Li Y.F."/>
            <person name="Zhong Z.M."/>
            <person name="Liu X."/>
            <person name="Yu X."/>
            <person name="Liu D.K."/>
            <person name="Tu X.D."/>
            <person name="Liu B."/>
            <person name="Hao Y."/>
            <person name="Liao X.Y."/>
            <person name="Jiang Y.T."/>
            <person name="Sun W.H."/>
            <person name="Chen J."/>
            <person name="Chen Y.Q."/>
            <person name="Ai Y."/>
            <person name="Zhai J.W."/>
            <person name="Wu S.S."/>
            <person name="Zhou Z."/>
            <person name="Hsiao Y.Y."/>
            <person name="Wu W.L."/>
            <person name="Chen Y.Y."/>
            <person name="Lin Y.F."/>
            <person name="Hsu J.L."/>
            <person name="Li C.Y."/>
            <person name="Wang Z.W."/>
            <person name="Zhao X."/>
            <person name="Zhong W.Y."/>
            <person name="Ma X.K."/>
            <person name="Ma L."/>
            <person name="Huang J."/>
            <person name="Chen G.Z."/>
            <person name="Huang M.Z."/>
            <person name="Huang L."/>
            <person name="Peng D.H."/>
            <person name="Luo Y.B."/>
            <person name="Zou S.Q."/>
            <person name="Chen S.P."/>
            <person name="Lan S."/>
            <person name="Tsai W.C."/>
            <person name="Van de Peer Y."/>
            <person name="Liu Z.J."/>
        </authorList>
    </citation>
    <scope>NUCLEOTIDE SEQUENCE [LARGE SCALE GENOMIC DNA]</scope>
    <source>
        <strain evidence="2">Lor288</strain>
    </source>
</reference>
<feature type="region of interest" description="Disordered" evidence="1">
    <location>
        <begin position="68"/>
        <end position="101"/>
    </location>
</feature>
<dbReference type="EMBL" id="JBBWWR010000020">
    <property type="protein sequence ID" value="KAK8939788.1"/>
    <property type="molecule type" value="Genomic_DNA"/>
</dbReference>
<evidence type="ECO:0000256" key="1">
    <source>
        <dbReference type="SAM" id="MobiDB-lite"/>
    </source>
</evidence>
<sequence>MASSSLATTYRRIGRRLPIIGPLRPIPTPITNLENALSAISPPLGFRSCWSLQSDKYCKRMKHNAPSSSAAAASPCSHRSPDTPLLSVADSDPSSSGSDGFFSSLDMPPLKRFHAGETATSLTAPASRAKIDHRECKIFKKLKNAPALICAHFSRIRVETSPLRSPAQARQSKFLLPDLNDPAPESHELDTDGE</sequence>